<dbReference type="PANTHER" id="PTHR43031">
    <property type="entry name" value="FAD-DEPENDENT OXIDOREDUCTASE"/>
    <property type="match status" value="1"/>
</dbReference>
<dbReference type="Pfam" id="PF00581">
    <property type="entry name" value="Rhodanese"/>
    <property type="match status" value="1"/>
</dbReference>
<keyword evidence="3" id="KW-1185">Reference proteome</keyword>
<gene>
    <name evidence="2" type="ORF">NCWK1_4791</name>
</gene>
<evidence type="ECO:0000259" key="1">
    <source>
        <dbReference type="PROSITE" id="PS50206"/>
    </source>
</evidence>
<dbReference type="InterPro" id="IPR001763">
    <property type="entry name" value="Rhodanese-like_dom"/>
</dbReference>
<dbReference type="Proteomes" id="UP000236527">
    <property type="component" value="Unassembled WGS sequence"/>
</dbReference>
<dbReference type="InterPro" id="IPR036873">
    <property type="entry name" value="Rhodanese-like_dom_sf"/>
</dbReference>
<dbReference type="EMBL" id="BDGE01000095">
    <property type="protein sequence ID" value="GBE95009.1"/>
    <property type="molecule type" value="Genomic_DNA"/>
</dbReference>
<dbReference type="PROSITE" id="PS50206">
    <property type="entry name" value="RHODANESE_3"/>
    <property type="match status" value="1"/>
</dbReference>
<evidence type="ECO:0000313" key="3">
    <source>
        <dbReference type="Proteomes" id="UP000236527"/>
    </source>
</evidence>
<accession>A0A2H6LP77</accession>
<dbReference type="CDD" id="cd00158">
    <property type="entry name" value="RHOD"/>
    <property type="match status" value="1"/>
</dbReference>
<proteinExistence type="predicted"/>
<comment type="caution">
    <text evidence="2">The sequence shown here is derived from an EMBL/GenBank/DDBJ whole genome shotgun (WGS) entry which is preliminary data.</text>
</comment>
<dbReference type="SUPFAM" id="SSF52821">
    <property type="entry name" value="Rhodanese/Cell cycle control phosphatase"/>
    <property type="match status" value="1"/>
</dbReference>
<feature type="domain" description="Rhodanese" evidence="1">
    <location>
        <begin position="21"/>
        <end position="110"/>
    </location>
</feature>
<sequence length="113" mass="12629">MLMSSNLATDAHELKSRLEWGQPAFTIIDVRDRHSYNYVHISGAIQIPVDDLEKRATFSLHKQRHIYVYGENEQQTATAAQILRDAGFTEIAEIKGGFIAWKIVGGAMEGLAV</sequence>
<dbReference type="SMART" id="SM00450">
    <property type="entry name" value="RHOD"/>
    <property type="match status" value="1"/>
</dbReference>
<dbReference type="PANTHER" id="PTHR43031:SF1">
    <property type="entry name" value="PYRIDINE NUCLEOTIDE-DISULPHIDE OXIDOREDUCTASE"/>
    <property type="match status" value="1"/>
</dbReference>
<organism evidence="2 3">
    <name type="scientific">Nostoc cycadae WK-1</name>
    <dbReference type="NCBI Taxonomy" id="1861711"/>
    <lineage>
        <taxon>Bacteria</taxon>
        <taxon>Bacillati</taxon>
        <taxon>Cyanobacteriota</taxon>
        <taxon>Cyanophyceae</taxon>
        <taxon>Nostocales</taxon>
        <taxon>Nostocaceae</taxon>
        <taxon>Nostoc</taxon>
    </lineage>
</organism>
<name>A0A2H6LP77_9NOSO</name>
<protein>
    <submittedName>
        <fullName evidence="2">Rhodanese-like protein</fullName>
    </submittedName>
</protein>
<dbReference type="Gene3D" id="3.40.250.10">
    <property type="entry name" value="Rhodanese-like domain"/>
    <property type="match status" value="1"/>
</dbReference>
<dbReference type="AlphaFoldDB" id="A0A2H6LP77"/>
<dbReference type="InterPro" id="IPR050229">
    <property type="entry name" value="GlpE_sulfurtransferase"/>
</dbReference>
<evidence type="ECO:0000313" key="2">
    <source>
        <dbReference type="EMBL" id="GBE95009.1"/>
    </source>
</evidence>
<reference evidence="3" key="1">
    <citation type="journal article" date="2018" name="Genome Announc.">
        <title>Draft Genome Sequence of the Nitrogen-Fixing and Hormogonia-Inducing Cyanobacterium Nostoc cycadae Strain WK-1, Isolated from the Coralloid Roots of Cycas revoluta.</title>
        <authorList>
            <person name="Kanesaki Y."/>
            <person name="Hirose M."/>
            <person name="Hirose Y."/>
            <person name="Fujisawa T."/>
            <person name="Nakamura Y."/>
            <person name="Watanabe S."/>
            <person name="Matsunaga S."/>
            <person name="Uchida H."/>
            <person name="Murakami A."/>
        </authorList>
    </citation>
    <scope>NUCLEOTIDE SEQUENCE [LARGE SCALE GENOMIC DNA]</scope>
    <source>
        <strain evidence="3">WK-1</strain>
    </source>
</reference>